<dbReference type="AlphaFoldDB" id="B7P961"/>
<reference evidence="2 4" key="1">
    <citation type="submission" date="2008-03" db="EMBL/GenBank/DDBJ databases">
        <title>Annotation of Ixodes scapularis.</title>
        <authorList>
            <consortium name="Ixodes scapularis Genome Project Consortium"/>
            <person name="Caler E."/>
            <person name="Hannick L.I."/>
            <person name="Bidwell S."/>
            <person name="Joardar V."/>
            <person name="Thiagarajan M."/>
            <person name="Amedeo P."/>
            <person name="Galinsky K.J."/>
            <person name="Schobel S."/>
            <person name="Inman J."/>
            <person name="Hostetler J."/>
            <person name="Miller J."/>
            <person name="Hammond M."/>
            <person name="Megy K."/>
            <person name="Lawson D."/>
            <person name="Kodira C."/>
            <person name="Sutton G."/>
            <person name="Meyer J."/>
            <person name="Hill C.A."/>
            <person name="Birren B."/>
            <person name="Nene V."/>
            <person name="Collins F."/>
            <person name="Alarcon-Chaidez F."/>
            <person name="Wikel S."/>
            <person name="Strausberg R."/>
        </authorList>
    </citation>
    <scope>NUCLEOTIDE SEQUENCE [LARGE SCALE GENOMIC DNA]</scope>
    <source>
        <strain evidence="4">Wikel</strain>
        <strain evidence="2">Wikel colony</strain>
    </source>
</reference>
<dbReference type="EMBL" id="DS661754">
    <property type="protein sequence ID" value="EEC03133.1"/>
    <property type="molecule type" value="Genomic_DNA"/>
</dbReference>
<dbReference type="InParanoid" id="B7P961"/>
<proteinExistence type="predicted"/>
<organism>
    <name type="scientific">Ixodes scapularis</name>
    <name type="common">Black-legged tick</name>
    <name type="synonym">Deer tick</name>
    <dbReference type="NCBI Taxonomy" id="6945"/>
    <lineage>
        <taxon>Eukaryota</taxon>
        <taxon>Metazoa</taxon>
        <taxon>Ecdysozoa</taxon>
        <taxon>Arthropoda</taxon>
        <taxon>Chelicerata</taxon>
        <taxon>Arachnida</taxon>
        <taxon>Acari</taxon>
        <taxon>Parasitiformes</taxon>
        <taxon>Ixodida</taxon>
        <taxon>Ixodoidea</taxon>
        <taxon>Ixodidae</taxon>
        <taxon>Ixodinae</taxon>
        <taxon>Ixodes</taxon>
    </lineage>
</organism>
<dbReference type="Proteomes" id="UP000001555">
    <property type="component" value="Unassembled WGS sequence"/>
</dbReference>
<name>B7P961_IXOSC</name>
<reference evidence="3" key="2">
    <citation type="submission" date="2020-05" db="UniProtKB">
        <authorList>
            <consortium name="EnsemblMetazoa"/>
        </authorList>
    </citation>
    <scope>IDENTIFICATION</scope>
    <source>
        <strain evidence="3">wikel</strain>
    </source>
</reference>
<evidence type="ECO:0000313" key="3">
    <source>
        <dbReference type="EnsemblMetazoa" id="ISCW003011-PA"/>
    </source>
</evidence>
<dbReference type="VEuPathDB" id="VectorBase:ISCI003011"/>
<protein>
    <submittedName>
        <fullName evidence="2 3">Uncharacterized protein</fullName>
    </submittedName>
</protein>
<dbReference type="PaxDb" id="6945-B7P961"/>
<evidence type="ECO:0000313" key="4">
    <source>
        <dbReference type="Proteomes" id="UP000001555"/>
    </source>
</evidence>
<keyword evidence="1" id="KW-0472">Membrane</keyword>
<dbReference type="EMBL" id="ABJB010827065">
    <property type="status" value="NOT_ANNOTATED_CDS"/>
    <property type="molecule type" value="Genomic_DNA"/>
</dbReference>
<evidence type="ECO:0000313" key="2">
    <source>
        <dbReference type="EMBL" id="EEC03133.1"/>
    </source>
</evidence>
<gene>
    <name evidence="2" type="ORF">IscW_ISCW003011</name>
</gene>
<feature type="transmembrane region" description="Helical" evidence="1">
    <location>
        <begin position="26"/>
        <end position="42"/>
    </location>
</feature>
<keyword evidence="1" id="KW-1133">Transmembrane helix</keyword>
<keyword evidence="1" id="KW-0812">Transmembrane</keyword>
<dbReference type="HOGENOM" id="CLU_2335935_0_0_1"/>
<sequence>MYIYTYISRIHTPYRTQDTSVLQNRLAFLFFLLLPSAGTGVCRPRTRRLSRGPFLPATTRAFGFVYALRIKMSKNIKNNKALHSTSVWNVSVPVRPPR</sequence>
<keyword evidence="4" id="KW-1185">Reference proteome</keyword>
<dbReference type="VEuPathDB" id="VectorBase:ISCW003011"/>
<dbReference type="EnsemblMetazoa" id="ISCW003011-RA">
    <property type="protein sequence ID" value="ISCW003011-PA"/>
    <property type="gene ID" value="ISCW003011"/>
</dbReference>
<accession>B7P961</accession>
<evidence type="ECO:0000256" key="1">
    <source>
        <dbReference type="SAM" id="Phobius"/>
    </source>
</evidence>